<gene>
    <name evidence="1" type="ORF">GCM10011382_12650</name>
</gene>
<proteinExistence type="predicted"/>
<accession>A0ABQ1NSQ3</accession>
<sequence length="484" mass="56253">MLDLFTEIVDKKKLHPKFKLVKDHLSLSGEHDILKDWIEGFIDRDNKIIQDFQENFHSAFWEFYLFAVFKEAGFEIDFKKNRPDFRIIKPKKIYVEATVANIKDKGPKEDTRTFDDIMSMIKPAHMQKDFDDNLRESITRYSGSILAKSNMYTGYTKKTKKIKDGIEIEVEKKYNGYSEDEDFDLTAPYIIALSGYEQINYGNNFFYAMFALLYGSYYNNLNDNFSKKENIVKPDSSSTIPIGLFLDNNMEHVSAIIFSCTMTLGKLTSLSISQQKSHFITNSVLCIRHDTTPPHFKPQIVSPDSPEYLSDGLFIFHNPFAKNPVDSDAFNKTNIVNVHFDIERNTKTFEGNNLPIASRLNLFGGKQQFENLIYKIIKHFNPDLVFVSAKVVDIMKLTDDEKSFEVTFKDIDSETEFNVSFTDKAIKEQRVKENEKYLITYSLRTNAEIKTIDQFKLNQRFKKIRCLEFGEGTMIDIKKLTQDN</sequence>
<comment type="caution">
    <text evidence="1">The sequence shown here is derived from an EMBL/GenBank/DDBJ whole genome shotgun (WGS) entry which is preliminary data.</text>
</comment>
<keyword evidence="2" id="KW-1185">Reference proteome</keyword>
<dbReference type="RefSeq" id="WP_188638650.1">
    <property type="nucleotide sequence ID" value="NZ_BMHM01000002.1"/>
</dbReference>
<name>A0ABQ1NSQ3_9GAMM</name>
<dbReference type="Proteomes" id="UP000597301">
    <property type="component" value="Unassembled WGS sequence"/>
</dbReference>
<organism evidence="1 2">
    <name type="scientific">Vreelandella lutescens</name>
    <dbReference type="NCBI Taxonomy" id="1602943"/>
    <lineage>
        <taxon>Bacteria</taxon>
        <taxon>Pseudomonadati</taxon>
        <taxon>Pseudomonadota</taxon>
        <taxon>Gammaproteobacteria</taxon>
        <taxon>Oceanospirillales</taxon>
        <taxon>Halomonadaceae</taxon>
        <taxon>Vreelandella</taxon>
    </lineage>
</organism>
<protein>
    <submittedName>
        <fullName evidence="1">Uncharacterized protein</fullName>
    </submittedName>
</protein>
<evidence type="ECO:0000313" key="1">
    <source>
        <dbReference type="EMBL" id="GGC83950.1"/>
    </source>
</evidence>
<dbReference type="EMBL" id="BMHM01000002">
    <property type="protein sequence ID" value="GGC83950.1"/>
    <property type="molecule type" value="Genomic_DNA"/>
</dbReference>
<evidence type="ECO:0000313" key="2">
    <source>
        <dbReference type="Proteomes" id="UP000597301"/>
    </source>
</evidence>
<reference evidence="2" key="1">
    <citation type="journal article" date="2019" name="Int. J. Syst. Evol. Microbiol.">
        <title>The Global Catalogue of Microorganisms (GCM) 10K type strain sequencing project: providing services to taxonomists for standard genome sequencing and annotation.</title>
        <authorList>
            <consortium name="The Broad Institute Genomics Platform"/>
            <consortium name="The Broad Institute Genome Sequencing Center for Infectious Disease"/>
            <person name="Wu L."/>
            <person name="Ma J."/>
        </authorList>
    </citation>
    <scope>NUCLEOTIDE SEQUENCE [LARGE SCALE GENOMIC DNA]</scope>
    <source>
        <strain evidence="2">CGMCC 1.15122</strain>
    </source>
</reference>